<gene>
    <name evidence="2" type="ORF">N44_03963</name>
</gene>
<dbReference type="PANTHER" id="PTHR37525:SF1">
    <property type="entry name" value="UPF0175 PROTEIN SSL1255"/>
    <property type="match status" value="1"/>
</dbReference>
<dbReference type="GeneID" id="66706812"/>
<dbReference type="Proteomes" id="UP000030321">
    <property type="component" value="Unassembled WGS sequence"/>
</dbReference>
<accession>A0A0A1W030</accession>
<organism evidence="2 3">
    <name type="scientific">Microcystis aeruginosa NIES-44</name>
    <dbReference type="NCBI Taxonomy" id="449439"/>
    <lineage>
        <taxon>Bacteria</taxon>
        <taxon>Bacillati</taxon>
        <taxon>Cyanobacteriota</taxon>
        <taxon>Cyanophyceae</taxon>
        <taxon>Oscillatoriophycideae</taxon>
        <taxon>Chroococcales</taxon>
        <taxon>Microcystaceae</taxon>
        <taxon>Microcystis</taxon>
    </lineage>
</organism>
<dbReference type="PANTHER" id="PTHR37525">
    <property type="entry name" value="UPF0175 PROTEIN SSL1255"/>
    <property type="match status" value="1"/>
</dbReference>
<dbReference type="EMBL" id="BBPA01000067">
    <property type="protein sequence ID" value="GAL95108.1"/>
    <property type="molecule type" value="Genomic_DNA"/>
</dbReference>
<proteinExistence type="inferred from homology"/>
<evidence type="ECO:0000256" key="1">
    <source>
        <dbReference type="ARBA" id="ARBA00005651"/>
    </source>
</evidence>
<dbReference type="InterPro" id="IPR052264">
    <property type="entry name" value="UPF0175_domain"/>
</dbReference>
<evidence type="ECO:0000313" key="3">
    <source>
        <dbReference type="Proteomes" id="UP000030321"/>
    </source>
</evidence>
<comment type="caution">
    <text evidence="2">The sequence shown here is derived from an EMBL/GenBank/DDBJ whole genome shotgun (WGS) entry which is preliminary data.</text>
</comment>
<evidence type="ECO:0000313" key="2">
    <source>
        <dbReference type="EMBL" id="GAL95108.1"/>
    </source>
</evidence>
<protein>
    <submittedName>
        <fullName evidence="2">Uncharacterized protein</fullName>
    </submittedName>
</protein>
<name>A0A0A1W030_MICAE</name>
<dbReference type="RefSeq" id="WP_002748168.1">
    <property type="nucleotide sequence ID" value="NZ_BBPA01000067.1"/>
</dbReference>
<reference evidence="3" key="1">
    <citation type="journal article" date="2015" name="Genome">
        <title>Whole Genome Sequence of the Non-Microcystin-Producing Microcystis aeruginosa Strain NIES-44.</title>
        <authorList>
            <person name="Okano K."/>
            <person name="Miyata N."/>
            <person name="Ozaki Y."/>
        </authorList>
    </citation>
    <scope>NUCLEOTIDE SEQUENCE [LARGE SCALE GENOMIC DNA]</scope>
    <source>
        <strain evidence="3">NIES-44</strain>
    </source>
</reference>
<sequence length="81" mass="9428">MSIDISDEILSATRMTEAEMRQEIAVMLFQKEKLTLAQASRFAGMNRIAFQHLLASRQIPVHYDVEDFEQDIKNLREMGRL</sequence>
<comment type="similarity">
    <text evidence="1">Belongs to the UPF0175 family.</text>
</comment>
<dbReference type="Pfam" id="PF03683">
    <property type="entry name" value="UPF0175"/>
    <property type="match status" value="1"/>
</dbReference>
<dbReference type="AlphaFoldDB" id="A0A0A1W030"/>
<dbReference type="InterPro" id="IPR005368">
    <property type="entry name" value="UPF0175"/>
</dbReference>